<dbReference type="RefSeq" id="YP_007379051.1">
    <property type="nucleotide sequence ID" value="NC_020158.1"/>
</dbReference>
<dbReference type="Proteomes" id="UP000011137">
    <property type="component" value="Segment"/>
</dbReference>
<accession>L7TKK5</accession>
<organism evidence="1 2">
    <name type="scientific">Haloarcula vallismortis tailed virus 1</name>
    <dbReference type="NCBI Taxonomy" id="1262528"/>
    <lineage>
        <taxon>Viruses</taxon>
        <taxon>Duplodnaviria</taxon>
        <taxon>Heunggongvirae</taxon>
        <taxon>Uroviricota</taxon>
        <taxon>Caudoviricetes</taxon>
        <taxon>Thumleimavirales</taxon>
        <taxon>Druskaviridae</taxon>
        <taxon>Tredecimvirus</taxon>
        <taxon>Tredecimvirus thailandense</taxon>
        <taxon>Tredecimvirus HVTV1</taxon>
    </lineage>
</organism>
<evidence type="ECO:0000313" key="1">
    <source>
        <dbReference type="EMBL" id="AGC34515.1"/>
    </source>
</evidence>
<evidence type="ECO:0000313" key="2">
    <source>
        <dbReference type="Proteomes" id="UP000011137"/>
    </source>
</evidence>
<gene>
    <name evidence="1" type="primary">146</name>
    <name evidence="1" type="ORF">HVTV1_146</name>
</gene>
<reference evidence="1 2" key="1">
    <citation type="journal article" date="2013" name="J. Virol.">
        <title>Insights into head-tailed viruses infecting extremely halophilic archaea.</title>
        <authorList>
            <person name="Pietila M.K."/>
            <person name="Laurinmaki P."/>
            <person name="Russell D.A."/>
            <person name="Ko C.C."/>
            <person name="Jacobs-Sera D."/>
            <person name="Butcher S.J."/>
            <person name="Bamford D.H."/>
            <person name="Hendrix R.W."/>
        </authorList>
    </citation>
    <scope>NUCLEOTIDE SEQUENCE [LARGE SCALE GENOMIC DNA]</scope>
</reference>
<dbReference type="OrthoDB" id="11039at10239"/>
<dbReference type="EMBL" id="KC117377">
    <property type="protein sequence ID" value="AGC34515.1"/>
    <property type="molecule type" value="Genomic_DNA"/>
</dbReference>
<proteinExistence type="predicted"/>
<dbReference type="GeneID" id="14477387"/>
<protein>
    <submittedName>
        <fullName evidence="1">Uncharacterized protein</fullName>
    </submittedName>
</protein>
<sequence length="286" mass="32581">MIRGGRREMEYETPDVGSMVRYEYDQDPESEYGVARGRGEVMGALDEVVDVDDNGRTVKIDLEAEMVTIIRERPRGDTDEYEYPLTSFKQEEVSDHLIREDDLYDNAEKYTDELDDVQGAIARANAAIGVVHRESDADFISQYDAWKAADVYENGIQQRLDAHNESDYGVSDRATIVFPSDALAYIWVEEICGQISDGAWENQVRDWEQYYGAKVEVDEDLRNVRVDGDLPTLDFRGELMKYEGLAGRMMFYVVASGVNEDLTRADLDELITMRLQNGFADSRVKA</sequence>
<dbReference type="KEGG" id="vg:14477387"/>
<keyword evidence="2" id="KW-1185">Reference proteome</keyword>
<name>L7TKK5_9CAUD</name>